<organism evidence="15 16">
    <name type="scientific">Magnetovibrio blakemorei</name>
    <dbReference type="NCBI Taxonomy" id="28181"/>
    <lineage>
        <taxon>Bacteria</taxon>
        <taxon>Pseudomonadati</taxon>
        <taxon>Pseudomonadota</taxon>
        <taxon>Alphaproteobacteria</taxon>
        <taxon>Rhodospirillales</taxon>
        <taxon>Magnetovibrionaceae</taxon>
        <taxon>Magnetovibrio</taxon>
    </lineage>
</organism>
<evidence type="ECO:0000256" key="12">
    <source>
        <dbReference type="ARBA" id="ARBA00022777"/>
    </source>
</evidence>
<dbReference type="GO" id="GO:0005737">
    <property type="term" value="C:cytoplasm"/>
    <property type="evidence" value="ECO:0007669"/>
    <property type="project" value="UniProtKB-SubCell"/>
</dbReference>
<evidence type="ECO:0000256" key="13">
    <source>
        <dbReference type="ARBA" id="ARBA00022842"/>
    </source>
</evidence>
<dbReference type="InterPro" id="IPR023151">
    <property type="entry name" value="PEP_util_CS"/>
</dbReference>
<dbReference type="Gene3D" id="3.50.30.10">
    <property type="entry name" value="Phosphohistidine domain"/>
    <property type="match status" value="1"/>
</dbReference>
<dbReference type="GO" id="GO:0008965">
    <property type="term" value="F:phosphoenolpyruvate-protein phosphotransferase activity"/>
    <property type="evidence" value="ECO:0007669"/>
    <property type="project" value="UniProtKB-EC"/>
</dbReference>
<evidence type="ECO:0000256" key="5">
    <source>
        <dbReference type="ARBA" id="ARBA00012232"/>
    </source>
</evidence>
<evidence type="ECO:0000256" key="9">
    <source>
        <dbReference type="ARBA" id="ARBA00022679"/>
    </source>
</evidence>
<keyword evidence="16" id="KW-1185">Reference proteome</keyword>
<dbReference type="InterPro" id="IPR036637">
    <property type="entry name" value="Phosphohistidine_dom_sf"/>
</dbReference>
<dbReference type="EC" id="2.7.3.9" evidence="5"/>
<dbReference type="InterPro" id="IPR006318">
    <property type="entry name" value="PTS_EI-like"/>
</dbReference>
<keyword evidence="7" id="KW-0963">Cytoplasm</keyword>
<dbReference type="SUPFAM" id="SSF51621">
    <property type="entry name" value="Phosphoenolpyruvate/pyruvate domain"/>
    <property type="match status" value="1"/>
</dbReference>
<dbReference type="GO" id="GO:0046872">
    <property type="term" value="F:metal ion binding"/>
    <property type="evidence" value="ECO:0007669"/>
    <property type="project" value="UniProtKB-KW"/>
</dbReference>
<dbReference type="Pfam" id="PF00391">
    <property type="entry name" value="PEP-utilizers"/>
    <property type="match status" value="1"/>
</dbReference>
<dbReference type="SMART" id="SM00065">
    <property type="entry name" value="GAF"/>
    <property type="match status" value="1"/>
</dbReference>
<keyword evidence="9 15" id="KW-0808">Transferase</keyword>
<dbReference type="InterPro" id="IPR003018">
    <property type="entry name" value="GAF"/>
</dbReference>
<dbReference type="PRINTS" id="PR01736">
    <property type="entry name" value="PHPHTRNFRASE"/>
</dbReference>
<dbReference type="InterPro" id="IPR015813">
    <property type="entry name" value="Pyrv/PenolPyrv_kinase-like_dom"/>
</dbReference>
<comment type="subcellular location">
    <subcellularLocation>
        <location evidence="3">Cytoplasm</location>
    </subcellularLocation>
</comment>
<evidence type="ECO:0000256" key="8">
    <source>
        <dbReference type="ARBA" id="ARBA00022597"/>
    </source>
</evidence>
<keyword evidence="11" id="KW-0479">Metal-binding</keyword>
<evidence type="ECO:0000313" key="15">
    <source>
        <dbReference type="EMBL" id="OEJ66733.1"/>
    </source>
</evidence>
<keyword evidence="6" id="KW-0813">Transport</keyword>
<dbReference type="Proteomes" id="UP000095347">
    <property type="component" value="Unassembled WGS sequence"/>
</dbReference>
<keyword evidence="13" id="KW-0460">Magnesium</keyword>
<dbReference type="SUPFAM" id="SSF52009">
    <property type="entry name" value="Phosphohistidine domain"/>
    <property type="match status" value="1"/>
</dbReference>
<feature type="domain" description="GAF" evidence="14">
    <location>
        <begin position="26"/>
        <end position="172"/>
    </location>
</feature>
<dbReference type="PANTHER" id="PTHR46244:SF6">
    <property type="entry name" value="PHOSPHOENOLPYRUVATE-PROTEIN PHOSPHOTRANSFERASE"/>
    <property type="match status" value="1"/>
</dbReference>
<evidence type="ECO:0000256" key="1">
    <source>
        <dbReference type="ARBA" id="ARBA00000683"/>
    </source>
</evidence>
<proteinExistence type="inferred from homology"/>
<dbReference type="InterPro" id="IPR040442">
    <property type="entry name" value="Pyrv_kinase-like_dom_sf"/>
</dbReference>
<dbReference type="EMBL" id="MCGG01000029">
    <property type="protein sequence ID" value="OEJ66733.1"/>
    <property type="molecule type" value="Genomic_DNA"/>
</dbReference>
<dbReference type="InterPro" id="IPR008279">
    <property type="entry name" value="PEP-util_enz_mobile_dom"/>
</dbReference>
<dbReference type="NCBIfam" id="TIGR01417">
    <property type="entry name" value="PTS_I_fam"/>
    <property type="match status" value="1"/>
</dbReference>
<dbReference type="SUPFAM" id="SSF47831">
    <property type="entry name" value="Enzyme I of the PEP:sugar phosphotransferase system HPr-binding (sub)domain"/>
    <property type="match status" value="1"/>
</dbReference>
<name>A0A1E5Q6T8_9PROT</name>
<keyword evidence="12" id="KW-0418">Kinase</keyword>
<dbReference type="Gene3D" id="3.20.20.60">
    <property type="entry name" value="Phosphoenolpyruvate-binding domains"/>
    <property type="match status" value="1"/>
</dbReference>
<dbReference type="Pfam" id="PF02896">
    <property type="entry name" value="PEP-utilizers_C"/>
    <property type="match status" value="1"/>
</dbReference>
<evidence type="ECO:0000256" key="7">
    <source>
        <dbReference type="ARBA" id="ARBA00022490"/>
    </source>
</evidence>
<reference evidence="16" key="1">
    <citation type="submission" date="2016-07" db="EMBL/GenBank/DDBJ databases">
        <authorList>
            <person name="Florea S."/>
            <person name="Webb J.S."/>
            <person name="Jaromczyk J."/>
            <person name="Schardl C.L."/>
        </authorList>
    </citation>
    <scope>NUCLEOTIDE SEQUENCE [LARGE SCALE GENOMIC DNA]</scope>
    <source>
        <strain evidence="16">MV-1</strain>
    </source>
</reference>
<dbReference type="InterPro" id="IPR050499">
    <property type="entry name" value="PEP-utilizing_PTS_enzyme"/>
</dbReference>
<dbReference type="Pfam" id="PF05524">
    <property type="entry name" value="PEP-utilisers_N"/>
    <property type="match status" value="1"/>
</dbReference>
<dbReference type="GO" id="GO:0009401">
    <property type="term" value="P:phosphoenolpyruvate-dependent sugar phosphotransferase system"/>
    <property type="evidence" value="ECO:0007669"/>
    <property type="project" value="UniProtKB-KW"/>
</dbReference>
<evidence type="ECO:0000256" key="3">
    <source>
        <dbReference type="ARBA" id="ARBA00004496"/>
    </source>
</evidence>
<dbReference type="Gene3D" id="3.30.450.40">
    <property type="match status" value="1"/>
</dbReference>
<evidence type="ECO:0000256" key="11">
    <source>
        <dbReference type="ARBA" id="ARBA00022723"/>
    </source>
</evidence>
<accession>A0A1E5Q6T8</accession>
<evidence type="ECO:0000313" key="16">
    <source>
        <dbReference type="Proteomes" id="UP000095347"/>
    </source>
</evidence>
<keyword evidence="8" id="KW-0762">Sugar transport</keyword>
<dbReference type="InterPro" id="IPR029016">
    <property type="entry name" value="GAF-like_dom_sf"/>
</dbReference>
<dbReference type="OrthoDB" id="9765468at2"/>
<evidence type="ECO:0000256" key="4">
    <source>
        <dbReference type="ARBA" id="ARBA00007837"/>
    </source>
</evidence>
<keyword evidence="15" id="KW-0670">Pyruvate</keyword>
<evidence type="ECO:0000256" key="2">
    <source>
        <dbReference type="ARBA" id="ARBA00001946"/>
    </source>
</evidence>
<dbReference type="AlphaFoldDB" id="A0A1E5Q6T8"/>
<dbReference type="STRING" id="28181.BEN30_11695"/>
<keyword evidence="10" id="KW-0598">Phosphotransferase system</keyword>
<comment type="cofactor">
    <cofactor evidence="2">
        <name>Mg(2+)</name>
        <dbReference type="ChEBI" id="CHEBI:18420"/>
    </cofactor>
</comment>
<dbReference type="Pfam" id="PF01590">
    <property type="entry name" value="GAF"/>
    <property type="match status" value="1"/>
</dbReference>
<dbReference type="InterPro" id="IPR008731">
    <property type="entry name" value="PTS_EIN"/>
</dbReference>
<comment type="caution">
    <text evidence="15">The sequence shown here is derived from an EMBL/GenBank/DDBJ whole genome shotgun (WGS) entry which is preliminary data.</text>
</comment>
<dbReference type="InterPro" id="IPR000121">
    <property type="entry name" value="PEP_util_C"/>
</dbReference>
<dbReference type="PROSITE" id="PS00742">
    <property type="entry name" value="PEP_ENZYMES_2"/>
    <property type="match status" value="1"/>
</dbReference>
<dbReference type="Gene3D" id="1.10.274.10">
    <property type="entry name" value="PtsI, HPr-binding domain"/>
    <property type="match status" value="1"/>
</dbReference>
<comment type="similarity">
    <text evidence="4">Belongs to the PEP-utilizing enzyme family.</text>
</comment>
<sequence length="757" mass="83163">MNPASISTAPRRLLARVRDVMAGEGSAQSRLDKITAIIAADLVTEVCSVYVRRAGDVLELFSTQGLSPKAVHVTRLRFGEGLIGEIAARAAPLALSDAQAHPNFVFRPETGEDEFHSLMGVPVLRAGRVVGVAAVQNKTERQYTDEEIETLQTVAMVLAEMVAGGELISRHELMPTDGIALKPLRLEGTCFSIGLGIGQAVLHEPSFDIGDLVAEDPEQEMVRLHEAFTAMLGQLDTILSQSPLTAGEGGEHEDVLEAFRMVAEDAGWLRRTEEAVTSGLTAEAAVLKVKNEMRARLGASSDPYLRERMHDMEDLGNRLLKQLLGTITVDKDDLPEHVILVARNMGPAELLEYDHTRLRGLVLEEGSATSHVAIVARALDIPVMGHVREVLSKIDNGESIIVDGQHSQVLVRPGEDVQQAFHETRKALEQIKAQYAQLKDLPAKTLDGIEVSLSINAGLLFDFDQIETTGANGVGLYRTEVPFMVRAEFPDVPAQRTLYEKVLDRANGKPVVFRTIDVGGDKVLPYWGELDEENPAMGWRAIRICLDRPAILRQQLRALIQAAQGRDIHVMFPMIAEVEEFDAAKKLLQRELDREKERGGILPEHVYTGVMLEVPALALQLDKLLKRVDFVSVGSNDLMQFLYATDRGNAHVSERYDILSPFALGFLKSVRDRCDQANVPVSVCGAAAGNPLEAMALVGIGFRRLSMPPPALGPVKEMIRSMSERQVAQFVHSVLEIPRVSIRPRLKAFAKDHGIKI</sequence>
<evidence type="ECO:0000259" key="14">
    <source>
        <dbReference type="SMART" id="SM00065"/>
    </source>
</evidence>
<gene>
    <name evidence="15" type="ORF">BEN30_11695</name>
</gene>
<comment type="catalytic activity">
    <reaction evidence="1">
        <text>L-histidyl-[protein] + phosphoenolpyruvate = N(pros)-phospho-L-histidyl-[protein] + pyruvate</text>
        <dbReference type="Rhea" id="RHEA:23880"/>
        <dbReference type="Rhea" id="RHEA-COMP:9745"/>
        <dbReference type="Rhea" id="RHEA-COMP:9746"/>
        <dbReference type="ChEBI" id="CHEBI:15361"/>
        <dbReference type="ChEBI" id="CHEBI:29979"/>
        <dbReference type="ChEBI" id="CHEBI:58702"/>
        <dbReference type="ChEBI" id="CHEBI:64837"/>
        <dbReference type="EC" id="2.7.3.9"/>
    </reaction>
</comment>
<evidence type="ECO:0000256" key="6">
    <source>
        <dbReference type="ARBA" id="ARBA00022448"/>
    </source>
</evidence>
<dbReference type="GO" id="GO:0016301">
    <property type="term" value="F:kinase activity"/>
    <property type="evidence" value="ECO:0007669"/>
    <property type="project" value="UniProtKB-KW"/>
</dbReference>
<protein>
    <recommendedName>
        <fullName evidence="5">phosphoenolpyruvate--protein phosphotransferase</fullName>
        <ecNumber evidence="5">2.7.3.9</ecNumber>
    </recommendedName>
</protein>
<dbReference type="InterPro" id="IPR036618">
    <property type="entry name" value="PtsI_HPr-bd_sf"/>
</dbReference>
<evidence type="ECO:0000256" key="10">
    <source>
        <dbReference type="ARBA" id="ARBA00022683"/>
    </source>
</evidence>
<dbReference type="SUPFAM" id="SSF55781">
    <property type="entry name" value="GAF domain-like"/>
    <property type="match status" value="1"/>
</dbReference>
<dbReference type="PANTHER" id="PTHR46244">
    <property type="entry name" value="PHOSPHOENOLPYRUVATE-PROTEIN PHOSPHOTRANSFERASE"/>
    <property type="match status" value="1"/>
</dbReference>